<gene>
    <name evidence="2" type="ORF">UFOPK1392_02530</name>
    <name evidence="3" type="ORF">UFOPK3733_02262</name>
</gene>
<feature type="transmembrane region" description="Helical" evidence="1">
    <location>
        <begin position="234"/>
        <end position="252"/>
    </location>
</feature>
<dbReference type="Pfam" id="PF06772">
    <property type="entry name" value="LtrA"/>
    <property type="match status" value="1"/>
</dbReference>
<sequence length="411" mass="44388">MSTADHQPDHGFGHEHEHPAQVVPFLELFYDLVFVASTMVLSNEFSHHVSWGTAGTCALMFALLWLLWFHTTVLMNVERRDDLGQRGLVFAQMFMIFVTTLAFIDNSSTDVDLVGIGYLVAVLIVAYGHHRISDLPDPVGSWARGRRNRLALAGAVVFAGILIPDGIDWLMYATAIVLLVTPTSFASWSGRPVPPVDEHHLAERAALLTLIVMGEAFVKSALVISSGSITGWDMITLVVLFVILFGLFASYFDDIPKAGIRSGDLSGEAWLLAHLLVQLSIVALAVGVSKFLQVDEGGVPAKAIVILMVAYSGIFIGLALIGAFSRHSRHVEMLILRLGTAVVAVVGGFVAILLDRVTPGEYLLLLAALSSVHSLLAFRLRGLTKVLAMNGDAQGSIEDALHPTQSPEAFS</sequence>
<feature type="transmembrane region" description="Helical" evidence="1">
    <location>
        <begin position="87"/>
        <end position="104"/>
    </location>
</feature>
<feature type="transmembrane region" description="Helical" evidence="1">
    <location>
        <begin position="110"/>
        <end position="127"/>
    </location>
</feature>
<organism evidence="2">
    <name type="scientific">freshwater metagenome</name>
    <dbReference type="NCBI Taxonomy" id="449393"/>
    <lineage>
        <taxon>unclassified sequences</taxon>
        <taxon>metagenomes</taxon>
        <taxon>ecological metagenomes</taxon>
    </lineage>
</organism>
<feature type="transmembrane region" description="Helical" evidence="1">
    <location>
        <begin position="49"/>
        <end position="75"/>
    </location>
</feature>
<evidence type="ECO:0000313" key="3">
    <source>
        <dbReference type="EMBL" id="CAB4957674.1"/>
    </source>
</evidence>
<dbReference type="EMBL" id="CAEMXZ010000212">
    <property type="protein sequence ID" value="CAB4324754.1"/>
    <property type="molecule type" value="Genomic_DNA"/>
</dbReference>
<dbReference type="EMBL" id="CAFBNC010000187">
    <property type="protein sequence ID" value="CAB4957674.1"/>
    <property type="molecule type" value="Genomic_DNA"/>
</dbReference>
<protein>
    <submittedName>
        <fullName evidence="2">Unannotated protein</fullName>
    </submittedName>
</protein>
<feature type="transmembrane region" description="Helical" evidence="1">
    <location>
        <begin position="334"/>
        <end position="354"/>
    </location>
</feature>
<feature type="transmembrane region" description="Helical" evidence="1">
    <location>
        <begin position="360"/>
        <end position="380"/>
    </location>
</feature>
<feature type="transmembrane region" description="Helical" evidence="1">
    <location>
        <begin position="272"/>
        <end position="292"/>
    </location>
</feature>
<feature type="transmembrane region" description="Helical" evidence="1">
    <location>
        <begin position="148"/>
        <end position="163"/>
    </location>
</feature>
<dbReference type="AlphaFoldDB" id="A0A6J5YEU1"/>
<proteinExistence type="predicted"/>
<evidence type="ECO:0000256" key="1">
    <source>
        <dbReference type="SAM" id="Phobius"/>
    </source>
</evidence>
<keyword evidence="1" id="KW-0472">Membrane</keyword>
<keyword evidence="1" id="KW-0812">Transmembrane</keyword>
<reference evidence="2" key="1">
    <citation type="submission" date="2020-05" db="EMBL/GenBank/DDBJ databases">
        <authorList>
            <person name="Chiriac C."/>
            <person name="Salcher M."/>
            <person name="Ghai R."/>
            <person name="Kavagutti S V."/>
        </authorList>
    </citation>
    <scope>NUCLEOTIDE SEQUENCE</scope>
</reference>
<accession>A0A6J5YEU1</accession>
<feature type="transmembrane region" description="Helical" evidence="1">
    <location>
        <begin position="304"/>
        <end position="322"/>
    </location>
</feature>
<name>A0A6J5YEU1_9ZZZZ</name>
<keyword evidence="1" id="KW-1133">Transmembrane helix</keyword>
<dbReference type="PANTHER" id="PTHR36840">
    <property type="entry name" value="BLL5714 PROTEIN"/>
    <property type="match status" value="1"/>
</dbReference>
<evidence type="ECO:0000313" key="2">
    <source>
        <dbReference type="EMBL" id="CAB4324754.1"/>
    </source>
</evidence>
<dbReference type="InterPro" id="IPR010640">
    <property type="entry name" value="Low_temperature_requirement_A"/>
</dbReference>
<dbReference type="PANTHER" id="PTHR36840:SF1">
    <property type="entry name" value="BLL5714 PROTEIN"/>
    <property type="match status" value="1"/>
</dbReference>